<proteinExistence type="predicted"/>
<keyword evidence="2" id="KW-1185">Reference proteome</keyword>
<gene>
    <name evidence="1" type="ORF">PXEA_LOCUS16515</name>
</gene>
<evidence type="ECO:0000313" key="2">
    <source>
        <dbReference type="Proteomes" id="UP000784294"/>
    </source>
</evidence>
<organism evidence="1 2">
    <name type="scientific">Protopolystoma xenopodis</name>
    <dbReference type="NCBI Taxonomy" id="117903"/>
    <lineage>
        <taxon>Eukaryota</taxon>
        <taxon>Metazoa</taxon>
        <taxon>Spiralia</taxon>
        <taxon>Lophotrochozoa</taxon>
        <taxon>Platyhelminthes</taxon>
        <taxon>Monogenea</taxon>
        <taxon>Polyopisthocotylea</taxon>
        <taxon>Polystomatidea</taxon>
        <taxon>Polystomatidae</taxon>
        <taxon>Protopolystoma</taxon>
    </lineage>
</organism>
<protein>
    <submittedName>
        <fullName evidence="1">Uncharacterized protein</fullName>
    </submittedName>
</protein>
<evidence type="ECO:0000313" key="1">
    <source>
        <dbReference type="EMBL" id="VEL23075.1"/>
    </source>
</evidence>
<accession>A0A3S5BXI0</accession>
<name>A0A3S5BXI0_9PLAT</name>
<sequence>MANFYRDALSGQGGQCVSSRTFRWDRESRTRRNLHQFIWAKFVASPTRKQSKPVYPYPVVGRSECCFTSSTQSASHAYPSYLQTVTRSVNPNLCLAAGNSRFSMSETTK</sequence>
<reference evidence="1" key="1">
    <citation type="submission" date="2018-11" db="EMBL/GenBank/DDBJ databases">
        <authorList>
            <consortium name="Pathogen Informatics"/>
        </authorList>
    </citation>
    <scope>NUCLEOTIDE SEQUENCE</scope>
</reference>
<dbReference type="AlphaFoldDB" id="A0A3S5BXI0"/>
<dbReference type="EMBL" id="CAAALY010059883">
    <property type="protein sequence ID" value="VEL23075.1"/>
    <property type="molecule type" value="Genomic_DNA"/>
</dbReference>
<dbReference type="Proteomes" id="UP000784294">
    <property type="component" value="Unassembled WGS sequence"/>
</dbReference>
<comment type="caution">
    <text evidence="1">The sequence shown here is derived from an EMBL/GenBank/DDBJ whole genome shotgun (WGS) entry which is preliminary data.</text>
</comment>